<organism evidence="1 2">
    <name type="scientific">Caerostris darwini</name>
    <dbReference type="NCBI Taxonomy" id="1538125"/>
    <lineage>
        <taxon>Eukaryota</taxon>
        <taxon>Metazoa</taxon>
        <taxon>Ecdysozoa</taxon>
        <taxon>Arthropoda</taxon>
        <taxon>Chelicerata</taxon>
        <taxon>Arachnida</taxon>
        <taxon>Araneae</taxon>
        <taxon>Araneomorphae</taxon>
        <taxon>Entelegynae</taxon>
        <taxon>Araneoidea</taxon>
        <taxon>Araneidae</taxon>
        <taxon>Caerostris</taxon>
    </lineage>
</organism>
<evidence type="ECO:0000313" key="2">
    <source>
        <dbReference type="Proteomes" id="UP001054837"/>
    </source>
</evidence>
<sequence>MHFLMLTVESSRLEEVHGSIKLSSSTLRNIQCIKATSHEGEFPKTFIFFLFLPLQKLQMSLVEFLPEDKQNYEYLELGVTLLLAKVHIHLDV</sequence>
<dbReference type="Proteomes" id="UP001054837">
    <property type="component" value="Unassembled WGS sequence"/>
</dbReference>
<name>A0AAV4M8L1_9ARAC</name>
<comment type="caution">
    <text evidence="1">The sequence shown here is derived from an EMBL/GenBank/DDBJ whole genome shotgun (WGS) entry which is preliminary data.</text>
</comment>
<accession>A0AAV4M8L1</accession>
<dbReference type="AlphaFoldDB" id="A0AAV4M8L1"/>
<dbReference type="EMBL" id="BPLQ01000105">
    <property type="protein sequence ID" value="GIX67706.1"/>
    <property type="molecule type" value="Genomic_DNA"/>
</dbReference>
<reference evidence="1 2" key="1">
    <citation type="submission" date="2021-06" db="EMBL/GenBank/DDBJ databases">
        <title>Caerostris darwini draft genome.</title>
        <authorList>
            <person name="Kono N."/>
            <person name="Arakawa K."/>
        </authorList>
    </citation>
    <scope>NUCLEOTIDE SEQUENCE [LARGE SCALE GENOMIC DNA]</scope>
</reference>
<evidence type="ECO:0000313" key="1">
    <source>
        <dbReference type="EMBL" id="GIX67706.1"/>
    </source>
</evidence>
<gene>
    <name evidence="1" type="ORF">CDAR_95591</name>
</gene>
<protein>
    <submittedName>
        <fullName evidence="1">Uncharacterized protein</fullName>
    </submittedName>
</protein>
<proteinExistence type="predicted"/>
<keyword evidence="2" id="KW-1185">Reference proteome</keyword>